<dbReference type="AlphaFoldDB" id="A0A1E3Q9H7"/>
<evidence type="ECO:0000256" key="6">
    <source>
        <dbReference type="ARBA" id="ARBA00022777"/>
    </source>
</evidence>
<reference evidence="10 11" key="1">
    <citation type="journal article" date="2016" name="Proc. Natl. Acad. Sci. U.S.A.">
        <title>Comparative genomics of biotechnologically important yeasts.</title>
        <authorList>
            <person name="Riley R."/>
            <person name="Haridas S."/>
            <person name="Wolfe K.H."/>
            <person name="Lopes M.R."/>
            <person name="Hittinger C.T."/>
            <person name="Goeker M."/>
            <person name="Salamov A.A."/>
            <person name="Wisecaver J.H."/>
            <person name="Long T.M."/>
            <person name="Calvey C.H."/>
            <person name="Aerts A.L."/>
            <person name="Barry K.W."/>
            <person name="Choi C."/>
            <person name="Clum A."/>
            <person name="Coughlan A.Y."/>
            <person name="Deshpande S."/>
            <person name="Douglass A.P."/>
            <person name="Hanson S.J."/>
            <person name="Klenk H.-P."/>
            <person name="LaButti K.M."/>
            <person name="Lapidus A."/>
            <person name="Lindquist E.A."/>
            <person name="Lipzen A.M."/>
            <person name="Meier-Kolthoff J.P."/>
            <person name="Ohm R.A."/>
            <person name="Otillar R.P."/>
            <person name="Pangilinan J.L."/>
            <person name="Peng Y."/>
            <person name="Rokas A."/>
            <person name="Rosa C.A."/>
            <person name="Scheuner C."/>
            <person name="Sibirny A.A."/>
            <person name="Slot J.C."/>
            <person name="Stielow J.B."/>
            <person name="Sun H."/>
            <person name="Kurtzman C.P."/>
            <person name="Blackwell M."/>
            <person name="Grigoriev I.V."/>
            <person name="Jeffries T.W."/>
        </authorList>
    </citation>
    <scope>NUCLEOTIDE SEQUENCE [LARGE SCALE GENOMIC DNA]</scope>
    <source>
        <strain evidence="10 11">NRRL Y-11557</strain>
    </source>
</reference>
<sequence>MDKKRHRWRDEEDDALLAGRRKQEKERKKKAKLEKKGKGSNSEHATASANSGVTKSYLEEKVAEIDLTSSGLCRFKAPEVRSCRSVENYERLNHIEEGAYGVVFRGRDMSTGDIVALKKLKVDKDQHGFPITSLREIEALMALDHPNIVNLKEIVIGGALDQIYIVMEFVEHDLKSLMTEMREPFLQSEVKTLLYQLLSATAHMHDNWIIHRDLKTSNLLMNNKGMIKVADFGLARYFSDPAAPMTPLVVTLWYRAPELLLGTKQYSTEVDMWSIGCIFGELLTNKPLIEGSSEINQIKKIFELLGYPDDSSWPGFRSLPNAKSINIPKDRQPKTSLRSKFPYMTSAGVDLLLRLLQFDPKKRITAQEALEHSYFKEDPMPKAPQAFPSFPSKAYEERKRKAPSPRAPVAAHGFEVSDSKLLGFTDDEDDDKPILASPTSGLFKDNGQLGAGFQLRLG</sequence>
<dbReference type="GO" id="GO:0080090">
    <property type="term" value="P:regulation of primary metabolic process"/>
    <property type="evidence" value="ECO:0007669"/>
    <property type="project" value="UniProtKB-ARBA"/>
</dbReference>
<keyword evidence="6" id="KW-0418">Kinase</keyword>
<organism evidence="10 11">
    <name type="scientific">Lipomyces starkeyi NRRL Y-11557</name>
    <dbReference type="NCBI Taxonomy" id="675824"/>
    <lineage>
        <taxon>Eukaryota</taxon>
        <taxon>Fungi</taxon>
        <taxon>Dikarya</taxon>
        <taxon>Ascomycota</taxon>
        <taxon>Saccharomycotina</taxon>
        <taxon>Lipomycetes</taxon>
        <taxon>Lipomycetales</taxon>
        <taxon>Lipomycetaceae</taxon>
        <taxon>Lipomyces</taxon>
    </lineage>
</organism>
<dbReference type="EMBL" id="KV454292">
    <property type="protein sequence ID" value="ODQ74331.1"/>
    <property type="molecule type" value="Genomic_DNA"/>
</dbReference>
<keyword evidence="7" id="KW-0067">ATP-binding</keyword>
<accession>A0A1E3Q9H7</accession>
<feature type="domain" description="Protein kinase" evidence="9">
    <location>
        <begin position="89"/>
        <end position="375"/>
    </location>
</feature>
<keyword evidence="2" id="KW-0723">Serine/threonine-protein kinase</keyword>
<dbReference type="FunFam" id="1.10.510.10:FF:000211">
    <property type="entry name" value="Cyclin-dependent kinase G-2"/>
    <property type="match status" value="1"/>
</dbReference>
<dbReference type="GO" id="GO:0005524">
    <property type="term" value="F:ATP binding"/>
    <property type="evidence" value="ECO:0007669"/>
    <property type="project" value="UniProtKB-KW"/>
</dbReference>
<name>A0A1E3Q9H7_LIPST</name>
<dbReference type="Gene3D" id="3.30.200.20">
    <property type="entry name" value="Phosphorylase Kinase, domain 1"/>
    <property type="match status" value="1"/>
</dbReference>
<evidence type="ECO:0000259" key="9">
    <source>
        <dbReference type="PROSITE" id="PS50011"/>
    </source>
</evidence>
<evidence type="ECO:0000256" key="4">
    <source>
        <dbReference type="ARBA" id="ARBA00022679"/>
    </source>
</evidence>
<dbReference type="InterPro" id="IPR008271">
    <property type="entry name" value="Ser/Thr_kinase_AS"/>
</dbReference>
<feature type="region of interest" description="Disordered" evidence="8">
    <location>
        <begin position="421"/>
        <end position="458"/>
    </location>
</feature>
<dbReference type="InterPro" id="IPR045267">
    <property type="entry name" value="CDK11/PITSLRE_STKc"/>
</dbReference>
<proteinExistence type="inferred from homology"/>
<dbReference type="Gene3D" id="1.10.510.10">
    <property type="entry name" value="Transferase(Phosphotransferase) domain 1"/>
    <property type="match status" value="1"/>
</dbReference>
<dbReference type="Pfam" id="PF00069">
    <property type="entry name" value="Pkinase"/>
    <property type="match status" value="1"/>
</dbReference>
<dbReference type="PROSITE" id="PS00108">
    <property type="entry name" value="PROTEIN_KINASE_ST"/>
    <property type="match status" value="1"/>
</dbReference>
<dbReference type="PANTHER" id="PTHR24056:SF107">
    <property type="entry name" value="CYCLIN-DEPENDENT KINASE 11A-RELATED"/>
    <property type="match status" value="1"/>
</dbReference>
<dbReference type="SMART" id="SM00220">
    <property type="entry name" value="S_TKc"/>
    <property type="match status" value="1"/>
</dbReference>
<evidence type="ECO:0000256" key="1">
    <source>
        <dbReference type="ARBA" id="ARBA00006485"/>
    </source>
</evidence>
<dbReference type="InterPro" id="IPR050108">
    <property type="entry name" value="CDK"/>
</dbReference>
<keyword evidence="4" id="KW-0808">Transferase</keyword>
<dbReference type="Proteomes" id="UP000094385">
    <property type="component" value="Unassembled WGS sequence"/>
</dbReference>
<evidence type="ECO:0000313" key="10">
    <source>
        <dbReference type="EMBL" id="ODQ74331.1"/>
    </source>
</evidence>
<evidence type="ECO:0000256" key="3">
    <source>
        <dbReference type="ARBA" id="ARBA00022553"/>
    </source>
</evidence>
<protein>
    <recommendedName>
        <fullName evidence="9">Protein kinase domain-containing protein</fullName>
    </recommendedName>
</protein>
<evidence type="ECO:0000256" key="5">
    <source>
        <dbReference type="ARBA" id="ARBA00022741"/>
    </source>
</evidence>
<dbReference type="CDD" id="cd07843">
    <property type="entry name" value="STKc_CDC2L1"/>
    <property type="match status" value="1"/>
</dbReference>
<dbReference type="InterPro" id="IPR011009">
    <property type="entry name" value="Kinase-like_dom_sf"/>
</dbReference>
<keyword evidence="11" id="KW-1185">Reference proteome</keyword>
<dbReference type="STRING" id="675824.A0A1E3Q9H7"/>
<dbReference type="GO" id="GO:0010556">
    <property type="term" value="P:regulation of macromolecule biosynthetic process"/>
    <property type="evidence" value="ECO:0007669"/>
    <property type="project" value="UniProtKB-ARBA"/>
</dbReference>
<comment type="similarity">
    <text evidence="1">Belongs to the protein kinase superfamily. CMGC Ser/Thr protein kinase family. CDC2/CDKX subfamily.</text>
</comment>
<dbReference type="GO" id="GO:0004674">
    <property type="term" value="F:protein serine/threonine kinase activity"/>
    <property type="evidence" value="ECO:0007669"/>
    <property type="project" value="UniProtKB-KW"/>
</dbReference>
<evidence type="ECO:0000256" key="7">
    <source>
        <dbReference type="ARBA" id="ARBA00022840"/>
    </source>
</evidence>
<dbReference type="GO" id="GO:0007346">
    <property type="term" value="P:regulation of mitotic cell cycle"/>
    <property type="evidence" value="ECO:0007669"/>
    <property type="project" value="TreeGrafter"/>
</dbReference>
<evidence type="ECO:0000256" key="8">
    <source>
        <dbReference type="SAM" id="MobiDB-lite"/>
    </source>
</evidence>
<gene>
    <name evidence="10" type="ORF">LIPSTDRAFT_2320</name>
</gene>
<evidence type="ECO:0000256" key="2">
    <source>
        <dbReference type="ARBA" id="ARBA00022527"/>
    </source>
</evidence>
<feature type="compositionally biased region" description="Polar residues" evidence="8">
    <location>
        <begin position="40"/>
        <end position="53"/>
    </location>
</feature>
<dbReference type="InterPro" id="IPR000719">
    <property type="entry name" value="Prot_kinase_dom"/>
</dbReference>
<keyword evidence="3" id="KW-0597">Phosphoprotein</keyword>
<dbReference type="PANTHER" id="PTHR24056">
    <property type="entry name" value="CELL DIVISION PROTEIN KINASE"/>
    <property type="match status" value="1"/>
</dbReference>
<keyword evidence="5" id="KW-0547">Nucleotide-binding</keyword>
<dbReference type="FunFam" id="3.30.200.20:FF:000172">
    <property type="entry name" value="cyclin-dependent kinase G-2 isoform X1"/>
    <property type="match status" value="1"/>
</dbReference>
<dbReference type="GO" id="GO:0005634">
    <property type="term" value="C:nucleus"/>
    <property type="evidence" value="ECO:0007669"/>
    <property type="project" value="TreeGrafter"/>
</dbReference>
<feature type="region of interest" description="Disordered" evidence="8">
    <location>
        <begin position="1"/>
        <end position="53"/>
    </location>
</feature>
<dbReference type="SUPFAM" id="SSF56112">
    <property type="entry name" value="Protein kinase-like (PK-like)"/>
    <property type="match status" value="1"/>
</dbReference>
<evidence type="ECO:0000313" key="11">
    <source>
        <dbReference type="Proteomes" id="UP000094385"/>
    </source>
</evidence>
<dbReference type="PROSITE" id="PS50011">
    <property type="entry name" value="PROTEIN_KINASE_DOM"/>
    <property type="match status" value="1"/>
</dbReference>
<dbReference type="OrthoDB" id="1732493at2759"/>